<sequence length="162" mass="17835">MDDAGDAAYFSTFGQPTHDLQLSSYDHDLLHHPQAFQDPPIFTNQLHASSADSSHPHSLPVSLQYPQLSLPIDQPYALPHEQALAMTAANDLMINPMLQPPLPIASPTRVVTRQQKRLADASTGDPTFFNDASFVARDAQGDMGRIELAEVCFCLSFFKSQI</sequence>
<reference evidence="1 2" key="1">
    <citation type="journal article" date="2016" name="Mol. Biol. Evol.">
        <title>Comparative Genomics of Early-Diverging Mushroom-Forming Fungi Provides Insights into the Origins of Lignocellulose Decay Capabilities.</title>
        <authorList>
            <person name="Nagy L.G."/>
            <person name="Riley R."/>
            <person name="Tritt A."/>
            <person name="Adam C."/>
            <person name="Daum C."/>
            <person name="Floudas D."/>
            <person name="Sun H."/>
            <person name="Yadav J.S."/>
            <person name="Pangilinan J."/>
            <person name="Larsson K.H."/>
            <person name="Matsuura K."/>
            <person name="Barry K."/>
            <person name="Labutti K."/>
            <person name="Kuo R."/>
            <person name="Ohm R.A."/>
            <person name="Bhattacharya S.S."/>
            <person name="Shirouzu T."/>
            <person name="Yoshinaga Y."/>
            <person name="Martin F.M."/>
            <person name="Grigoriev I.V."/>
            <person name="Hibbett D.S."/>
        </authorList>
    </citation>
    <scope>NUCLEOTIDE SEQUENCE [LARGE SCALE GENOMIC DNA]</scope>
    <source>
        <strain evidence="1 2">HHB10207 ss-3</strain>
    </source>
</reference>
<gene>
    <name evidence="1" type="ORF">SISSUDRAFT_1041227</name>
</gene>
<dbReference type="Proteomes" id="UP000076798">
    <property type="component" value="Unassembled WGS sequence"/>
</dbReference>
<organism evidence="1 2">
    <name type="scientific">Sistotremastrum suecicum HHB10207 ss-3</name>
    <dbReference type="NCBI Taxonomy" id="1314776"/>
    <lineage>
        <taxon>Eukaryota</taxon>
        <taxon>Fungi</taxon>
        <taxon>Dikarya</taxon>
        <taxon>Basidiomycota</taxon>
        <taxon>Agaricomycotina</taxon>
        <taxon>Agaricomycetes</taxon>
        <taxon>Sistotremastrales</taxon>
        <taxon>Sistotremastraceae</taxon>
        <taxon>Sistotremastrum</taxon>
    </lineage>
</organism>
<dbReference type="EMBL" id="KV428012">
    <property type="protein sequence ID" value="KZT42619.1"/>
    <property type="molecule type" value="Genomic_DNA"/>
</dbReference>
<evidence type="ECO:0000313" key="1">
    <source>
        <dbReference type="EMBL" id="KZT42619.1"/>
    </source>
</evidence>
<proteinExistence type="predicted"/>
<name>A0A166HE89_9AGAM</name>
<dbReference type="AlphaFoldDB" id="A0A166HE89"/>
<accession>A0A166HE89</accession>
<evidence type="ECO:0000313" key="2">
    <source>
        <dbReference type="Proteomes" id="UP000076798"/>
    </source>
</evidence>
<protein>
    <submittedName>
        <fullName evidence="1">Uncharacterized protein</fullName>
    </submittedName>
</protein>
<keyword evidence="2" id="KW-1185">Reference proteome</keyword>